<dbReference type="InterPro" id="IPR033132">
    <property type="entry name" value="GH_1_N_CS"/>
</dbReference>
<dbReference type="PRINTS" id="PR00131">
    <property type="entry name" value="GLHYDRLASE1"/>
</dbReference>
<proteinExistence type="inferred from homology"/>
<evidence type="ECO:0000256" key="6">
    <source>
        <dbReference type="ARBA" id="ARBA00023277"/>
    </source>
</evidence>
<dbReference type="PROSITE" id="PS00653">
    <property type="entry name" value="GLYCOSYL_HYDROL_F1_2"/>
    <property type="match status" value="1"/>
</dbReference>
<evidence type="ECO:0000313" key="13">
    <source>
        <dbReference type="EMBL" id="RED54530.1"/>
    </source>
</evidence>
<evidence type="ECO:0000256" key="3">
    <source>
        <dbReference type="ARBA" id="ARBA00012744"/>
    </source>
</evidence>
<keyword evidence="5" id="KW-0136">Cellulose degradation</keyword>
<evidence type="ECO:0000256" key="9">
    <source>
        <dbReference type="PIRSR" id="PIRSR617736-1"/>
    </source>
</evidence>
<protein>
    <recommendedName>
        <fullName evidence="3 12">Beta-glucosidase</fullName>
        <ecNumber evidence="3 12">3.2.1.21</ecNumber>
    </recommendedName>
</protein>
<dbReference type="EC" id="3.2.1.21" evidence="3 12"/>
<feature type="binding site" evidence="10">
    <location>
        <begin position="407"/>
        <end position="408"/>
    </location>
    <ligand>
        <name>substrate</name>
    </ligand>
</feature>
<dbReference type="GO" id="GO:0008422">
    <property type="term" value="F:beta-glucosidase activity"/>
    <property type="evidence" value="ECO:0007669"/>
    <property type="project" value="UniProtKB-EC"/>
</dbReference>
<dbReference type="FunFam" id="3.20.20.80:FF:000004">
    <property type="entry name" value="Beta-glucosidase 6-phospho-beta-glucosidase"/>
    <property type="match status" value="1"/>
</dbReference>
<evidence type="ECO:0000256" key="8">
    <source>
        <dbReference type="ARBA" id="ARBA00023326"/>
    </source>
</evidence>
<feature type="active site" description="Proton donor" evidence="9">
    <location>
        <position position="166"/>
    </location>
</feature>
<organism evidence="13 14">
    <name type="scientific">Cohnella phaseoli</name>
    <dbReference type="NCBI Taxonomy" id="456490"/>
    <lineage>
        <taxon>Bacteria</taxon>
        <taxon>Bacillati</taxon>
        <taxon>Bacillota</taxon>
        <taxon>Bacilli</taxon>
        <taxon>Bacillales</taxon>
        <taxon>Paenibacillaceae</taxon>
        <taxon>Cohnella</taxon>
    </lineage>
</organism>
<dbReference type="PANTHER" id="PTHR10353:SF36">
    <property type="entry name" value="LP05116P"/>
    <property type="match status" value="1"/>
</dbReference>
<evidence type="ECO:0000256" key="7">
    <source>
        <dbReference type="ARBA" id="ARBA00023295"/>
    </source>
</evidence>
<dbReference type="Proteomes" id="UP000256977">
    <property type="component" value="Unassembled WGS sequence"/>
</dbReference>
<keyword evidence="14" id="KW-1185">Reference proteome</keyword>
<accession>A0A3D9HYN7</accession>
<feature type="binding site" evidence="10">
    <location>
        <position position="121"/>
    </location>
    <ligand>
        <name>substrate</name>
    </ligand>
</feature>
<evidence type="ECO:0000256" key="4">
    <source>
        <dbReference type="ARBA" id="ARBA00022801"/>
    </source>
</evidence>
<keyword evidence="7 12" id="KW-0326">Glycosidase</keyword>
<evidence type="ECO:0000256" key="1">
    <source>
        <dbReference type="ARBA" id="ARBA00000448"/>
    </source>
</evidence>
<dbReference type="PANTHER" id="PTHR10353">
    <property type="entry name" value="GLYCOSYL HYDROLASE"/>
    <property type="match status" value="1"/>
</dbReference>
<comment type="caution">
    <text evidence="13">The sequence shown here is derived from an EMBL/GenBank/DDBJ whole genome shotgun (WGS) entry which is preliminary data.</text>
</comment>
<dbReference type="Pfam" id="PF00232">
    <property type="entry name" value="Glyco_hydro_1"/>
    <property type="match status" value="1"/>
</dbReference>
<dbReference type="SUPFAM" id="SSF51445">
    <property type="entry name" value="(Trans)glycosidases"/>
    <property type="match status" value="1"/>
</dbReference>
<evidence type="ECO:0000256" key="12">
    <source>
        <dbReference type="RuleBase" id="RU361175"/>
    </source>
</evidence>
<dbReference type="InterPro" id="IPR001360">
    <property type="entry name" value="Glyco_hydro_1"/>
</dbReference>
<feature type="binding site" evidence="10">
    <location>
        <position position="20"/>
    </location>
    <ligand>
        <name>substrate</name>
    </ligand>
</feature>
<dbReference type="EMBL" id="QRDZ01000048">
    <property type="protein sequence ID" value="RED54530.1"/>
    <property type="molecule type" value="Genomic_DNA"/>
</dbReference>
<evidence type="ECO:0000313" key="14">
    <source>
        <dbReference type="Proteomes" id="UP000256977"/>
    </source>
</evidence>
<dbReference type="GO" id="GO:0030245">
    <property type="term" value="P:cellulose catabolic process"/>
    <property type="evidence" value="ECO:0007669"/>
    <property type="project" value="UniProtKB-KW"/>
</dbReference>
<gene>
    <name evidence="13" type="ORF">DFP98_1481</name>
</gene>
<name>A0A3D9HYN7_9BACL</name>
<sequence>MANIQFPQDFVWGTATASYQIEGAYQEDGRGLSIWDTFSHTPGKVFNDDNGDVACDSYHRYEEDVALLKKLGVKAYRFSIAWPRIFPQGTGDVNEKGLEYYRKVVDALLAAGIEPCATLYHWDLPQALQDKGGWDNRETIDAFVNYAEVMFKAFDGKIKQWITFNETWCVSFLSNYIGAHAPGNRDLQLAINVAHHCMVAHGEAVRKFRELGISGEIGTTHNLYWFEPYTTSPQDIEAARRNRAFNNEWFMDPTFKGSYPQFMVDWFKTKGATVPILPGDMETIAQKIDFIGVNYYSGGFGRYKEGEGLFDCEEVQIGFDKTYMDWNVYADGLYKVLSWVHEEYGDTPIYITENGACYEDELTADNRVHDVQRTDYYRKHFIQCHRLIGSGVPLKGYFAWSLLDNFEWAEGYRKRFGIVYTNYETLERHPKISYYFIQDVIGKNGFDV</sequence>
<evidence type="ECO:0000256" key="5">
    <source>
        <dbReference type="ARBA" id="ARBA00023001"/>
    </source>
</evidence>
<evidence type="ECO:0000256" key="11">
    <source>
        <dbReference type="PROSITE-ProRule" id="PRU10055"/>
    </source>
</evidence>
<feature type="binding site" evidence="10">
    <location>
        <position position="400"/>
    </location>
    <ligand>
        <name>substrate</name>
    </ligand>
</feature>
<comment type="catalytic activity">
    <reaction evidence="1 12">
        <text>Hydrolysis of terminal, non-reducing beta-D-glucosyl residues with release of beta-D-glucose.</text>
        <dbReference type="EC" id="3.2.1.21"/>
    </reaction>
</comment>
<comment type="similarity">
    <text evidence="2 12">Belongs to the glycosyl hydrolase 1 family.</text>
</comment>
<feature type="active site" description="Nucleophile" evidence="9 11">
    <location>
        <position position="353"/>
    </location>
</feature>
<dbReference type="InterPro" id="IPR017736">
    <property type="entry name" value="Glyco_hydro_1_beta-glucosidase"/>
</dbReference>
<dbReference type="OrthoDB" id="9765195at2"/>
<keyword evidence="8" id="KW-0624">Polysaccharide degradation</keyword>
<feature type="binding site" evidence="10">
    <location>
        <position position="296"/>
    </location>
    <ligand>
        <name>substrate</name>
    </ligand>
</feature>
<feature type="binding site" evidence="10">
    <location>
        <position position="165"/>
    </location>
    <ligand>
        <name>substrate</name>
    </ligand>
</feature>
<dbReference type="Gene3D" id="3.20.20.80">
    <property type="entry name" value="Glycosidases"/>
    <property type="match status" value="1"/>
</dbReference>
<dbReference type="InterPro" id="IPR018120">
    <property type="entry name" value="Glyco_hydro_1_AS"/>
</dbReference>
<keyword evidence="4 12" id="KW-0378">Hydrolase</keyword>
<dbReference type="InterPro" id="IPR017853">
    <property type="entry name" value="GH"/>
</dbReference>
<keyword evidence="6" id="KW-0119">Carbohydrate metabolism</keyword>
<dbReference type="PROSITE" id="PS00572">
    <property type="entry name" value="GLYCOSYL_HYDROL_F1_1"/>
    <property type="match status" value="1"/>
</dbReference>
<evidence type="ECO:0000256" key="10">
    <source>
        <dbReference type="PIRSR" id="PIRSR617736-2"/>
    </source>
</evidence>
<reference evidence="13 14" key="1">
    <citation type="submission" date="2018-07" db="EMBL/GenBank/DDBJ databases">
        <title>Genomic Encyclopedia of Type Strains, Phase III (KMG-III): the genomes of soil and plant-associated and newly described type strains.</title>
        <authorList>
            <person name="Whitman W."/>
        </authorList>
    </citation>
    <scope>NUCLEOTIDE SEQUENCE [LARGE SCALE GENOMIC DNA]</scope>
    <source>
        <strain evidence="13 14">CECT 7287</strain>
    </source>
</reference>
<dbReference type="RefSeq" id="WP_116065431.1">
    <property type="nucleotide sequence ID" value="NZ_QRDZ01000048.1"/>
</dbReference>
<evidence type="ECO:0000256" key="2">
    <source>
        <dbReference type="ARBA" id="ARBA00010838"/>
    </source>
</evidence>
<dbReference type="NCBIfam" id="TIGR03356">
    <property type="entry name" value="BGL"/>
    <property type="match status" value="1"/>
</dbReference>
<dbReference type="AlphaFoldDB" id="A0A3D9HYN7"/>